<dbReference type="GO" id="GO:0005978">
    <property type="term" value="P:glycogen biosynthetic process"/>
    <property type="evidence" value="ECO:0007669"/>
    <property type="project" value="UniProtKB-UniRule"/>
</dbReference>
<comment type="catalytic activity">
    <reaction evidence="1 10">
        <text>Transfers a segment of a (1-&gt;4)-alpha-D-glucan chain to a primary hydroxy group in a similar glucan chain.</text>
        <dbReference type="EC" id="2.4.1.18"/>
    </reaction>
</comment>
<dbReference type="SUPFAM" id="SSF51445">
    <property type="entry name" value="(Trans)glycosidases"/>
    <property type="match status" value="1"/>
</dbReference>
<dbReference type="Gene3D" id="2.60.40.1180">
    <property type="entry name" value="Golgi alpha-mannosidase II"/>
    <property type="match status" value="1"/>
</dbReference>
<evidence type="ECO:0000256" key="3">
    <source>
        <dbReference type="ARBA" id="ARBA00004964"/>
    </source>
</evidence>
<dbReference type="CDD" id="cd02855">
    <property type="entry name" value="E_set_GBE_prok_N"/>
    <property type="match status" value="1"/>
</dbReference>
<gene>
    <name evidence="10 13" type="primary">glgB</name>
    <name evidence="13" type="ORF">GCM10017653_48390</name>
</gene>
<dbReference type="GO" id="GO:0003844">
    <property type="term" value="F:1,4-alpha-glucan branching enzyme activity"/>
    <property type="evidence" value="ECO:0007669"/>
    <property type="project" value="UniProtKB-UniRule"/>
</dbReference>
<comment type="similarity">
    <text evidence="4 10">Belongs to the glycosyl hydrolase 13 family. GlgB subfamily.</text>
</comment>
<dbReference type="InterPro" id="IPR004193">
    <property type="entry name" value="Glyco_hydro_13_N"/>
</dbReference>
<keyword evidence="7 10" id="KW-0808">Transferase</keyword>
<sequence>MHAWQATDRDVDQLVGGRHHDPFGLLGPHETKDGLVIRAFVPGALTLDAFDIDGAQVASLKRRHDAGFFEGLVAGRPAWARYTLKASNAGGEWWLDDPYAFEPVLGPLDDHLMVEGTHTQLYERLGAHLSLHQGVEGVAFAVWAPNAQRVSVVGDFNAWDGRRHQMRKRIDSGLWEIFAPGLGEGTIYKYEIIAADGRLLPLKADPFGFRGEFRPATGSVVARIDDFEWTDAAHLAARQYGAARHKPMSIYEVHLGSWRRGEDNRFLSYDELAEQLIPYVEWMGFTHIELLPISEHPLDASWGYQPIGLYAPTSRFGDPAGFARLVDRAHRAGISVILDWVPAHFPTDIHGLAHFDGGPLYEHADPQRGFHPDWNTAIYDFGRREVTNFLTANALFWLERFHIDGLRVDAVASMLYLNYSRKEGEWSPNPDGSNDNKDAVGFLQRANVTLYAEHPGTVTIAEESTSWAGVSAPVHAGGLGFGFKWNMGWMHDTLDYLALDPAYRPWHHDKITFGLMYAFSENFVLPLSHDEVVHGKGTVLSRMPGDDWQRFATVRAYYAFMWAYPGKKLLFMGQEFAQRGEWSEERSLDWHLTGMGPHHRGVQLVVRDLNQAYRDLPALHTGDGDPSGFRWLVVDDRAQSVFAWLRTAGEDDAPVAMIANFTPVPRPFYRLGLPKAGRWREVVNTDSANYGGSGVGNLGGVTAVEVPAHGMPASAELVLPPLATLYLKWEPERAEPATAEETPKFIATVKE</sequence>
<dbReference type="InterPro" id="IPR017853">
    <property type="entry name" value="GH"/>
</dbReference>
<dbReference type="InterPro" id="IPR044143">
    <property type="entry name" value="GlgB_N_E_set_prok"/>
</dbReference>
<evidence type="ECO:0000256" key="5">
    <source>
        <dbReference type="ARBA" id="ARBA00022600"/>
    </source>
</evidence>
<reference evidence="13" key="2">
    <citation type="submission" date="2023-01" db="EMBL/GenBank/DDBJ databases">
        <authorList>
            <person name="Sun Q."/>
            <person name="Evtushenko L."/>
        </authorList>
    </citation>
    <scope>NUCLEOTIDE SEQUENCE</scope>
    <source>
        <strain evidence="13">VKM B-2789</strain>
    </source>
</reference>
<evidence type="ECO:0000259" key="12">
    <source>
        <dbReference type="SMART" id="SM00642"/>
    </source>
</evidence>
<dbReference type="RefSeq" id="WP_213363793.1">
    <property type="nucleotide sequence ID" value="NZ_BSFM01000021.1"/>
</dbReference>
<dbReference type="InterPro" id="IPR013780">
    <property type="entry name" value="Glyco_hydro_b"/>
</dbReference>
<dbReference type="GO" id="GO:0005829">
    <property type="term" value="C:cytosol"/>
    <property type="evidence" value="ECO:0007669"/>
    <property type="project" value="TreeGrafter"/>
</dbReference>
<evidence type="ECO:0000256" key="4">
    <source>
        <dbReference type="ARBA" id="ARBA00009000"/>
    </source>
</evidence>
<keyword evidence="8 10" id="KW-0320">Glycogen biosynthesis</keyword>
<feature type="active site" description="Proton donor" evidence="10 11">
    <location>
        <position position="462"/>
    </location>
</feature>
<comment type="pathway">
    <text evidence="3 10">Glycan biosynthesis; glycogen biosynthesis.</text>
</comment>
<comment type="subunit">
    <text evidence="10">Monomer.</text>
</comment>
<name>A0A9W6NCQ1_9HYPH</name>
<dbReference type="SMART" id="SM00642">
    <property type="entry name" value="Aamy"/>
    <property type="match status" value="1"/>
</dbReference>
<dbReference type="InterPro" id="IPR006407">
    <property type="entry name" value="GlgB"/>
</dbReference>
<dbReference type="Pfam" id="PF00128">
    <property type="entry name" value="Alpha-amylase"/>
    <property type="match status" value="1"/>
</dbReference>
<dbReference type="SUPFAM" id="SSF81296">
    <property type="entry name" value="E set domains"/>
    <property type="match status" value="2"/>
</dbReference>
<evidence type="ECO:0000256" key="8">
    <source>
        <dbReference type="ARBA" id="ARBA00023056"/>
    </source>
</evidence>
<dbReference type="InterPro" id="IPR037439">
    <property type="entry name" value="Branching_enzy"/>
</dbReference>
<dbReference type="PIRSF" id="PIRSF000463">
    <property type="entry name" value="GlgB"/>
    <property type="match status" value="1"/>
</dbReference>
<keyword evidence="14" id="KW-1185">Reference proteome</keyword>
<evidence type="ECO:0000256" key="9">
    <source>
        <dbReference type="ARBA" id="ARBA00023277"/>
    </source>
</evidence>
<dbReference type="FunFam" id="2.60.40.10:FF:000169">
    <property type="entry name" value="1,4-alpha-glucan branching enzyme GlgB"/>
    <property type="match status" value="1"/>
</dbReference>
<dbReference type="EMBL" id="BSFM01000021">
    <property type="protein sequence ID" value="GLK86769.1"/>
    <property type="molecule type" value="Genomic_DNA"/>
</dbReference>
<dbReference type="GO" id="GO:0043169">
    <property type="term" value="F:cation binding"/>
    <property type="evidence" value="ECO:0007669"/>
    <property type="project" value="InterPro"/>
</dbReference>
<evidence type="ECO:0000313" key="14">
    <source>
        <dbReference type="Proteomes" id="UP001143330"/>
    </source>
</evidence>
<dbReference type="Gene3D" id="2.60.40.10">
    <property type="entry name" value="Immunoglobulins"/>
    <property type="match status" value="2"/>
</dbReference>
<dbReference type="PANTHER" id="PTHR43651">
    <property type="entry name" value="1,4-ALPHA-GLUCAN-BRANCHING ENZYME"/>
    <property type="match status" value="1"/>
</dbReference>
<organism evidence="13 14">
    <name type="scientific">Ancylobacter defluvii</name>
    <dbReference type="NCBI Taxonomy" id="1282440"/>
    <lineage>
        <taxon>Bacteria</taxon>
        <taxon>Pseudomonadati</taxon>
        <taxon>Pseudomonadota</taxon>
        <taxon>Alphaproteobacteria</taxon>
        <taxon>Hyphomicrobiales</taxon>
        <taxon>Xanthobacteraceae</taxon>
        <taxon>Ancylobacter</taxon>
    </lineage>
</organism>
<dbReference type="InterPro" id="IPR013783">
    <property type="entry name" value="Ig-like_fold"/>
</dbReference>
<dbReference type="EC" id="2.4.1.18" evidence="10"/>
<comment type="function">
    <text evidence="2 10">Catalyzes the formation of the alpha-1,6-glucosidic linkages in glycogen by scission of a 1,4-alpha-linked oligosaccharide from growing alpha-1,4-glucan chains and the subsequent attachment of the oligosaccharide to the alpha-1,6 position.</text>
</comment>
<dbReference type="InterPro" id="IPR006047">
    <property type="entry name" value="GH13_cat_dom"/>
</dbReference>
<dbReference type="NCBIfam" id="TIGR01515">
    <property type="entry name" value="branching_enzym"/>
    <property type="match status" value="1"/>
</dbReference>
<dbReference type="PANTHER" id="PTHR43651:SF3">
    <property type="entry name" value="1,4-ALPHA-GLUCAN-BRANCHING ENZYME"/>
    <property type="match status" value="1"/>
</dbReference>
<evidence type="ECO:0000256" key="7">
    <source>
        <dbReference type="ARBA" id="ARBA00022679"/>
    </source>
</evidence>
<dbReference type="AlphaFoldDB" id="A0A9W6NCQ1"/>
<dbReference type="Pfam" id="PF02806">
    <property type="entry name" value="Alpha-amylase_C"/>
    <property type="match status" value="1"/>
</dbReference>
<dbReference type="InterPro" id="IPR054169">
    <property type="entry name" value="GlgB_N"/>
</dbReference>
<dbReference type="NCBIfam" id="NF008967">
    <property type="entry name" value="PRK12313.1"/>
    <property type="match status" value="1"/>
</dbReference>
<dbReference type="NCBIfam" id="NF003811">
    <property type="entry name" value="PRK05402.1"/>
    <property type="match status" value="1"/>
</dbReference>
<evidence type="ECO:0000256" key="10">
    <source>
        <dbReference type="HAMAP-Rule" id="MF_00685"/>
    </source>
</evidence>
<comment type="caution">
    <text evidence="13">The sequence shown here is derived from an EMBL/GenBank/DDBJ whole genome shotgun (WGS) entry which is preliminary data.</text>
</comment>
<evidence type="ECO:0000256" key="11">
    <source>
        <dbReference type="PIRSR" id="PIRSR000463-1"/>
    </source>
</evidence>
<evidence type="ECO:0000313" key="13">
    <source>
        <dbReference type="EMBL" id="GLK86769.1"/>
    </source>
</evidence>
<dbReference type="InterPro" id="IPR014756">
    <property type="entry name" value="Ig_E-set"/>
</dbReference>
<dbReference type="HAMAP" id="MF_00685">
    <property type="entry name" value="GlgB"/>
    <property type="match status" value="1"/>
</dbReference>
<dbReference type="CDD" id="cd11322">
    <property type="entry name" value="AmyAc_Glg_BE"/>
    <property type="match status" value="1"/>
</dbReference>
<proteinExistence type="inferred from homology"/>
<dbReference type="FunFam" id="2.60.40.1180:FF:000002">
    <property type="entry name" value="1,4-alpha-glucan branching enzyme GlgB"/>
    <property type="match status" value="1"/>
</dbReference>
<keyword evidence="9 10" id="KW-0119">Carbohydrate metabolism</keyword>
<protein>
    <recommendedName>
        <fullName evidence="10">1,4-alpha-glucan branching enzyme GlgB</fullName>
        <ecNumber evidence="10">2.4.1.18</ecNumber>
    </recommendedName>
    <alternativeName>
        <fullName evidence="10">1,4-alpha-D-glucan:1,4-alpha-D-glucan 6-glucosyl-transferase</fullName>
    </alternativeName>
    <alternativeName>
        <fullName evidence="10">Alpha-(1-&gt;4)-glucan branching enzyme</fullName>
    </alternativeName>
    <alternativeName>
        <fullName evidence="10">Glycogen branching enzyme</fullName>
        <shortName evidence="10">BE</shortName>
    </alternativeName>
</protein>
<dbReference type="GO" id="GO:0004553">
    <property type="term" value="F:hydrolase activity, hydrolyzing O-glycosyl compounds"/>
    <property type="evidence" value="ECO:0007669"/>
    <property type="project" value="InterPro"/>
</dbReference>
<evidence type="ECO:0000256" key="6">
    <source>
        <dbReference type="ARBA" id="ARBA00022676"/>
    </source>
</evidence>
<keyword evidence="5 10" id="KW-0321">Glycogen metabolism</keyword>
<feature type="active site" description="Nucleophile" evidence="10 11">
    <location>
        <position position="409"/>
    </location>
</feature>
<evidence type="ECO:0000256" key="2">
    <source>
        <dbReference type="ARBA" id="ARBA00002953"/>
    </source>
</evidence>
<dbReference type="Pfam" id="PF22019">
    <property type="entry name" value="GlgB_N"/>
    <property type="match status" value="1"/>
</dbReference>
<dbReference type="Gene3D" id="3.20.20.80">
    <property type="entry name" value="Glycosidases"/>
    <property type="match status" value="1"/>
</dbReference>
<dbReference type="FunFam" id="3.20.20.80:FF:000003">
    <property type="entry name" value="1,4-alpha-glucan branching enzyme GlgB"/>
    <property type="match status" value="1"/>
</dbReference>
<keyword evidence="6 10" id="KW-0328">Glycosyltransferase</keyword>
<reference evidence="13" key="1">
    <citation type="journal article" date="2014" name="Int. J. Syst. Evol. Microbiol.">
        <title>Complete genome sequence of Corynebacterium casei LMG S-19264T (=DSM 44701T), isolated from a smear-ripened cheese.</title>
        <authorList>
            <consortium name="US DOE Joint Genome Institute (JGI-PGF)"/>
            <person name="Walter F."/>
            <person name="Albersmeier A."/>
            <person name="Kalinowski J."/>
            <person name="Ruckert C."/>
        </authorList>
    </citation>
    <scope>NUCLEOTIDE SEQUENCE</scope>
    <source>
        <strain evidence="13">VKM B-2789</strain>
    </source>
</reference>
<dbReference type="Proteomes" id="UP001143330">
    <property type="component" value="Unassembled WGS sequence"/>
</dbReference>
<evidence type="ECO:0000256" key="1">
    <source>
        <dbReference type="ARBA" id="ARBA00000826"/>
    </source>
</evidence>
<dbReference type="Pfam" id="PF02922">
    <property type="entry name" value="CBM_48"/>
    <property type="match status" value="1"/>
</dbReference>
<dbReference type="InterPro" id="IPR006048">
    <property type="entry name" value="A-amylase/branching_C"/>
</dbReference>
<feature type="domain" description="Glycosyl hydrolase family 13 catalytic" evidence="12">
    <location>
        <begin position="252"/>
        <end position="599"/>
    </location>
</feature>
<accession>A0A9W6NCQ1</accession>
<dbReference type="SUPFAM" id="SSF51011">
    <property type="entry name" value="Glycosyl hydrolase domain"/>
    <property type="match status" value="1"/>
</dbReference>